<comment type="caution">
    <text evidence="1">The sequence shown here is derived from an EMBL/GenBank/DDBJ whole genome shotgun (WGS) entry which is preliminary data.</text>
</comment>
<dbReference type="EMBL" id="JAGKQM010000008">
    <property type="protein sequence ID" value="KAH0915912.1"/>
    <property type="molecule type" value="Genomic_DNA"/>
</dbReference>
<evidence type="ECO:0000313" key="1">
    <source>
        <dbReference type="EMBL" id="KAH0915912.1"/>
    </source>
</evidence>
<reference evidence="1 2" key="1">
    <citation type="submission" date="2021-05" db="EMBL/GenBank/DDBJ databases">
        <title>Genome Assembly of Synthetic Allotetraploid Brassica napus Reveals Homoeologous Exchanges between Subgenomes.</title>
        <authorList>
            <person name="Davis J.T."/>
        </authorList>
    </citation>
    <scope>NUCLEOTIDE SEQUENCE [LARGE SCALE GENOMIC DNA]</scope>
    <source>
        <strain evidence="2">cv. Da-Ae</strain>
        <tissue evidence="1">Seedling</tissue>
    </source>
</reference>
<organism evidence="1 2">
    <name type="scientific">Brassica napus</name>
    <name type="common">Rape</name>
    <dbReference type="NCBI Taxonomy" id="3708"/>
    <lineage>
        <taxon>Eukaryota</taxon>
        <taxon>Viridiplantae</taxon>
        <taxon>Streptophyta</taxon>
        <taxon>Embryophyta</taxon>
        <taxon>Tracheophyta</taxon>
        <taxon>Spermatophyta</taxon>
        <taxon>Magnoliopsida</taxon>
        <taxon>eudicotyledons</taxon>
        <taxon>Gunneridae</taxon>
        <taxon>Pentapetalae</taxon>
        <taxon>rosids</taxon>
        <taxon>malvids</taxon>
        <taxon>Brassicales</taxon>
        <taxon>Brassicaceae</taxon>
        <taxon>Brassiceae</taxon>
        <taxon>Brassica</taxon>
    </lineage>
</organism>
<proteinExistence type="predicted"/>
<keyword evidence="2" id="KW-1185">Reference proteome</keyword>
<feature type="non-terminal residue" evidence="1">
    <location>
        <position position="42"/>
    </location>
</feature>
<sequence length="42" mass="4767">MRDASWLSDAFDEPFGTAVKMLIKLCLESNSYKNLPEVYVLA</sequence>
<dbReference type="Proteomes" id="UP000824890">
    <property type="component" value="Unassembled WGS sequence"/>
</dbReference>
<evidence type="ECO:0000313" key="2">
    <source>
        <dbReference type="Proteomes" id="UP000824890"/>
    </source>
</evidence>
<accession>A0ABQ8CFQ3</accession>
<protein>
    <submittedName>
        <fullName evidence="1">Uncharacterized protein</fullName>
    </submittedName>
</protein>
<gene>
    <name evidence="1" type="ORF">HID58_030358</name>
</gene>
<name>A0ABQ8CFQ3_BRANA</name>